<comment type="caution">
    <text evidence="10">The sequence shown here is derived from an EMBL/GenBank/DDBJ whole genome shotgun (WGS) entry which is preliminary data.</text>
</comment>
<dbReference type="PROSITE" id="PS51007">
    <property type="entry name" value="CYTC"/>
    <property type="match status" value="1"/>
</dbReference>
<dbReference type="SUPFAM" id="SSF46626">
    <property type="entry name" value="Cytochrome c"/>
    <property type="match status" value="2"/>
</dbReference>
<evidence type="ECO:0000313" key="11">
    <source>
        <dbReference type="Proteomes" id="UP000253782"/>
    </source>
</evidence>
<evidence type="ECO:0000259" key="9">
    <source>
        <dbReference type="PROSITE" id="PS51007"/>
    </source>
</evidence>
<evidence type="ECO:0000313" key="10">
    <source>
        <dbReference type="EMBL" id="RDD80663.1"/>
    </source>
</evidence>
<dbReference type="GO" id="GO:0046872">
    <property type="term" value="F:metal ion binding"/>
    <property type="evidence" value="ECO:0007669"/>
    <property type="project" value="UniProtKB-KW"/>
</dbReference>
<evidence type="ECO:0000256" key="5">
    <source>
        <dbReference type="ARBA" id="ARBA00023002"/>
    </source>
</evidence>
<dbReference type="PANTHER" id="PTHR30600:SF10">
    <property type="entry name" value="BLL6722 PROTEIN"/>
    <property type="match status" value="1"/>
</dbReference>
<evidence type="ECO:0000256" key="8">
    <source>
        <dbReference type="SAM" id="SignalP"/>
    </source>
</evidence>
<keyword evidence="5" id="KW-0560">Oxidoreductase</keyword>
<evidence type="ECO:0000256" key="6">
    <source>
        <dbReference type="ARBA" id="ARBA00023004"/>
    </source>
</evidence>
<reference evidence="10 11" key="1">
    <citation type="submission" date="2018-07" db="EMBL/GenBank/DDBJ databases">
        <title>Dyella tabacisoli L4-6T, whole genome shotgun sequence.</title>
        <authorList>
            <person name="Zhou X.-K."/>
            <person name="Li W.-J."/>
            <person name="Duan Y.-Q."/>
        </authorList>
    </citation>
    <scope>NUCLEOTIDE SEQUENCE [LARGE SCALE GENOMIC DNA]</scope>
    <source>
        <strain evidence="10 11">L4-6</strain>
    </source>
</reference>
<evidence type="ECO:0000256" key="1">
    <source>
        <dbReference type="ARBA" id="ARBA00004196"/>
    </source>
</evidence>
<dbReference type="PANTHER" id="PTHR30600">
    <property type="entry name" value="CYTOCHROME C PEROXIDASE-RELATED"/>
    <property type="match status" value="1"/>
</dbReference>
<name>A0A369UK01_9GAMM</name>
<dbReference type="EMBL" id="QQAH01000015">
    <property type="protein sequence ID" value="RDD80663.1"/>
    <property type="molecule type" value="Genomic_DNA"/>
</dbReference>
<evidence type="ECO:0000256" key="7">
    <source>
        <dbReference type="PROSITE-ProRule" id="PRU00433"/>
    </source>
</evidence>
<gene>
    <name evidence="10" type="ORF">DVJ77_15605</name>
</gene>
<dbReference type="GO" id="GO:0020037">
    <property type="term" value="F:heme binding"/>
    <property type="evidence" value="ECO:0007669"/>
    <property type="project" value="InterPro"/>
</dbReference>
<dbReference type="GO" id="GO:0009055">
    <property type="term" value="F:electron transfer activity"/>
    <property type="evidence" value="ECO:0007669"/>
    <property type="project" value="InterPro"/>
</dbReference>
<proteinExistence type="predicted"/>
<keyword evidence="4 8" id="KW-0732">Signal</keyword>
<dbReference type="GO" id="GO:0004130">
    <property type="term" value="F:cytochrome-c peroxidase activity"/>
    <property type="evidence" value="ECO:0007669"/>
    <property type="project" value="TreeGrafter"/>
</dbReference>
<dbReference type="Gene3D" id="1.10.760.10">
    <property type="entry name" value="Cytochrome c-like domain"/>
    <property type="match status" value="2"/>
</dbReference>
<feature type="chain" id="PRO_5016713398" description="Cytochrome c domain-containing protein" evidence="8">
    <location>
        <begin position="25"/>
        <end position="384"/>
    </location>
</feature>
<protein>
    <recommendedName>
        <fullName evidence="9">Cytochrome c domain-containing protein</fullName>
    </recommendedName>
</protein>
<dbReference type="InterPro" id="IPR051395">
    <property type="entry name" value="Cytochrome_c_Peroxidase/MauG"/>
</dbReference>
<dbReference type="AlphaFoldDB" id="A0A369UK01"/>
<accession>A0A369UK01</accession>
<dbReference type="InterPro" id="IPR036909">
    <property type="entry name" value="Cyt_c-like_dom_sf"/>
</dbReference>
<evidence type="ECO:0000256" key="4">
    <source>
        <dbReference type="ARBA" id="ARBA00022729"/>
    </source>
</evidence>
<dbReference type="InterPro" id="IPR009056">
    <property type="entry name" value="Cyt_c-like_dom"/>
</dbReference>
<keyword evidence="3 7" id="KW-0479">Metal-binding</keyword>
<dbReference type="OrthoDB" id="9805202at2"/>
<dbReference type="Pfam" id="PF03150">
    <property type="entry name" value="CCP_MauG"/>
    <property type="match status" value="1"/>
</dbReference>
<keyword evidence="11" id="KW-1185">Reference proteome</keyword>
<dbReference type="Proteomes" id="UP000253782">
    <property type="component" value="Unassembled WGS sequence"/>
</dbReference>
<dbReference type="RefSeq" id="WP_114846445.1">
    <property type="nucleotide sequence ID" value="NZ_JBHSPE010000002.1"/>
</dbReference>
<comment type="subcellular location">
    <subcellularLocation>
        <location evidence="1">Cell envelope</location>
    </subcellularLocation>
</comment>
<dbReference type="InterPro" id="IPR004852">
    <property type="entry name" value="Di-haem_cyt_c_peroxidsae"/>
</dbReference>
<evidence type="ECO:0000256" key="2">
    <source>
        <dbReference type="ARBA" id="ARBA00022617"/>
    </source>
</evidence>
<organism evidence="10 11">
    <name type="scientific">Dyella tabacisoli</name>
    <dbReference type="NCBI Taxonomy" id="2282381"/>
    <lineage>
        <taxon>Bacteria</taxon>
        <taxon>Pseudomonadati</taxon>
        <taxon>Pseudomonadota</taxon>
        <taxon>Gammaproteobacteria</taxon>
        <taxon>Lysobacterales</taxon>
        <taxon>Rhodanobacteraceae</taxon>
        <taxon>Dyella</taxon>
    </lineage>
</organism>
<feature type="signal peptide" evidence="8">
    <location>
        <begin position="1"/>
        <end position="24"/>
    </location>
</feature>
<keyword evidence="6 7" id="KW-0408">Iron</keyword>
<feature type="domain" description="Cytochrome c" evidence="9">
    <location>
        <begin position="231"/>
        <end position="384"/>
    </location>
</feature>
<dbReference type="GO" id="GO:0030313">
    <property type="term" value="C:cell envelope"/>
    <property type="evidence" value="ECO:0007669"/>
    <property type="project" value="UniProtKB-SubCell"/>
</dbReference>
<evidence type="ECO:0000256" key="3">
    <source>
        <dbReference type="ARBA" id="ARBA00022723"/>
    </source>
</evidence>
<keyword evidence="2 7" id="KW-0349">Heme</keyword>
<sequence length="384" mass="41872">MTSFRCHAWLLAIGMCFFAGQVAAQTAPLSDVLNALGLTKDNVPALRHDPVARAGPFFDARLSADAKRSCASCHEPGKAWTGSVVAAAAGEPDKRAVPSLNAAGQASFLFWDGRANSLEAQVMEVLENPVEMNGSRLLAVKFSANPDSGVTDCRPDTRLLSELNDIGNEQLSSRRYRSIYERMSLDDRRAVDRSFACVAHAIAQFVRAIPYPENLWSAATLGQRDPAKENPAAFRGAIVFAGSGRCATCHYGPYMTDNQFHNIGIGDLKEADISDPGRYGAVKAMANNPYNQLATSNYSPTGAITRFRLSEEMWGAFKTPSLLQLNEIGPYMHNGKYKSIEEVVDYYDTLRGSVAPPHHYNGLIVPLHLSPTERADLIAFLKSL</sequence>